<evidence type="ECO:0000256" key="5">
    <source>
        <dbReference type="ARBA" id="ARBA00022777"/>
    </source>
</evidence>
<dbReference type="InterPro" id="IPR036890">
    <property type="entry name" value="HATPase_C_sf"/>
</dbReference>
<keyword evidence="4 9" id="KW-0812">Transmembrane</keyword>
<dbReference type="InterPro" id="IPR003594">
    <property type="entry name" value="HATPase_dom"/>
</dbReference>
<keyword evidence="7" id="KW-0902">Two-component regulatory system</keyword>
<dbReference type="Gene3D" id="3.30.565.10">
    <property type="entry name" value="Histidine kinase-like ATPase, C-terminal domain"/>
    <property type="match status" value="1"/>
</dbReference>
<evidence type="ECO:0000256" key="3">
    <source>
        <dbReference type="ARBA" id="ARBA00022679"/>
    </source>
</evidence>
<evidence type="ECO:0000256" key="2">
    <source>
        <dbReference type="ARBA" id="ARBA00022475"/>
    </source>
</evidence>
<keyword evidence="3" id="KW-0808">Transferase</keyword>
<dbReference type="Proteomes" id="UP000245461">
    <property type="component" value="Unassembled WGS sequence"/>
</dbReference>
<feature type="transmembrane region" description="Helical" evidence="9">
    <location>
        <begin position="259"/>
        <end position="278"/>
    </location>
</feature>
<gene>
    <name evidence="11" type="ORF">DKG74_03265</name>
</gene>
<keyword evidence="12" id="KW-1185">Reference proteome</keyword>
<feature type="transmembrane region" description="Helical" evidence="9">
    <location>
        <begin position="385"/>
        <end position="406"/>
    </location>
</feature>
<sequence length="741" mass="80001">MKSMSVGAEHVEGAEAPVLSSAESVAGAAHRPALYMLGIVGLCLAAIVVTLVLSLHQPWLGLRFGETADGGVVVTEVTEDGPGAAIRPGSRVVTLRGATGAPIALEAGDIIHEPDVLGTYAEVERFLHRQDQLSAMLHGGEIAIGLDGGQVVTVRPTDRPLQDLPADFWVQLLTGAGSLLICGWVYAIRPRDWPPRLFMISGIAMVLSAHAAAIYSSRELAIGSDLFRVLSALNFVGSLGFGGTAMALFLLYPRPLVRPALLLAIPAVLVPVVVLDVLRVPENQSLLRYVPIAATMAMIVAFVATQWFATRRDAAARAALRWLGLTISIGAGCFILVIAAPALSGFEPVMSQGYAFGFFLLIYLGIALGLRRYRLFAIGEWSFRVLFYGGAVFAMLLLDAGLIYLLQLGHESSLGLSLILVAFLYLPLRDYLWRRTVARKRMPEAELFRAVVEVAFSASPAERAGRWQKLLVRLFDPLEVQSIRDPVGTVRLLNDGTEMRLPPTADGPALMLRHPFGGRSLFSPVHLGLARQITHLLAEAEVGRHAYERGATEERQRISRDLHDDVGARLLSGLHRGDIGETRKILREAIADIRTIAGALAGDRLPLSSVLADLRHETAQRVEAAGLALDWPLADEAQLPEVMVDYALYRHLVSAVREVISNCLRHASAQRISVAIDWDNRRLRASIADDGVGLGGKGSGNGLRNLSDRMRDIGGWIDFPPVEAGTRVTLAIPLHAKAGAA</sequence>
<feature type="transmembrane region" description="Helical" evidence="9">
    <location>
        <begin position="197"/>
        <end position="217"/>
    </location>
</feature>
<feature type="transmembrane region" description="Helical" evidence="9">
    <location>
        <begin position="322"/>
        <end position="342"/>
    </location>
</feature>
<evidence type="ECO:0000256" key="9">
    <source>
        <dbReference type="SAM" id="Phobius"/>
    </source>
</evidence>
<feature type="transmembrane region" description="Helical" evidence="9">
    <location>
        <begin position="229"/>
        <end position="252"/>
    </location>
</feature>
<feature type="transmembrane region" description="Helical" evidence="9">
    <location>
        <begin position="33"/>
        <end position="55"/>
    </location>
</feature>
<reference evidence="11 12" key="1">
    <citation type="submission" date="2018-05" db="EMBL/GenBank/DDBJ databases">
        <title>Zavarzinia sp. HR-AS.</title>
        <authorList>
            <person name="Lee Y."/>
            <person name="Jeon C.O."/>
        </authorList>
    </citation>
    <scope>NUCLEOTIDE SEQUENCE [LARGE SCALE GENOMIC DNA]</scope>
    <source>
        <strain evidence="11 12">HR-AS</strain>
    </source>
</reference>
<dbReference type="InterPro" id="IPR050482">
    <property type="entry name" value="Sensor_HK_TwoCompSys"/>
</dbReference>
<keyword evidence="2" id="KW-1003">Cell membrane</keyword>
<comment type="caution">
    <text evidence="11">The sequence shown here is derived from an EMBL/GenBank/DDBJ whole genome shotgun (WGS) entry which is preliminary data.</text>
</comment>
<dbReference type="Pfam" id="PF02518">
    <property type="entry name" value="HATPase_c"/>
    <property type="match status" value="1"/>
</dbReference>
<dbReference type="GO" id="GO:0016301">
    <property type="term" value="F:kinase activity"/>
    <property type="evidence" value="ECO:0007669"/>
    <property type="project" value="UniProtKB-KW"/>
</dbReference>
<dbReference type="GO" id="GO:0000160">
    <property type="term" value="P:phosphorelay signal transduction system"/>
    <property type="evidence" value="ECO:0007669"/>
    <property type="project" value="UniProtKB-KW"/>
</dbReference>
<evidence type="ECO:0000256" key="1">
    <source>
        <dbReference type="ARBA" id="ARBA00004651"/>
    </source>
</evidence>
<name>A0A317EIT1_9PROT</name>
<feature type="transmembrane region" description="Helical" evidence="9">
    <location>
        <begin position="168"/>
        <end position="188"/>
    </location>
</feature>
<keyword evidence="8 9" id="KW-0472">Membrane</keyword>
<evidence type="ECO:0000256" key="6">
    <source>
        <dbReference type="ARBA" id="ARBA00022989"/>
    </source>
</evidence>
<dbReference type="OrthoDB" id="9778496at2"/>
<dbReference type="SMART" id="SM00387">
    <property type="entry name" value="HATPase_c"/>
    <property type="match status" value="1"/>
</dbReference>
<dbReference type="RefSeq" id="WP_109902509.1">
    <property type="nucleotide sequence ID" value="NZ_QGLE01000001.1"/>
</dbReference>
<comment type="subcellular location">
    <subcellularLocation>
        <location evidence="1">Cell membrane</location>
        <topology evidence="1">Multi-pass membrane protein</topology>
    </subcellularLocation>
</comment>
<accession>A0A317EIT1</accession>
<dbReference type="PROSITE" id="PS50106">
    <property type="entry name" value="PDZ"/>
    <property type="match status" value="1"/>
</dbReference>
<feature type="domain" description="PDZ" evidence="10">
    <location>
        <begin position="48"/>
        <end position="106"/>
    </location>
</feature>
<evidence type="ECO:0000256" key="7">
    <source>
        <dbReference type="ARBA" id="ARBA00023012"/>
    </source>
</evidence>
<evidence type="ECO:0000256" key="8">
    <source>
        <dbReference type="ARBA" id="ARBA00023136"/>
    </source>
</evidence>
<organism evidence="11 12">
    <name type="scientific">Zavarzinia aquatilis</name>
    <dbReference type="NCBI Taxonomy" id="2211142"/>
    <lineage>
        <taxon>Bacteria</taxon>
        <taxon>Pseudomonadati</taxon>
        <taxon>Pseudomonadota</taxon>
        <taxon>Alphaproteobacteria</taxon>
        <taxon>Rhodospirillales</taxon>
        <taxon>Zavarziniaceae</taxon>
        <taxon>Zavarzinia</taxon>
    </lineage>
</organism>
<evidence type="ECO:0000313" key="12">
    <source>
        <dbReference type="Proteomes" id="UP000245461"/>
    </source>
</evidence>
<keyword evidence="6 9" id="KW-1133">Transmembrane helix</keyword>
<dbReference type="PANTHER" id="PTHR24421">
    <property type="entry name" value="NITRATE/NITRITE SENSOR PROTEIN NARX-RELATED"/>
    <property type="match status" value="1"/>
</dbReference>
<feature type="transmembrane region" description="Helical" evidence="9">
    <location>
        <begin position="412"/>
        <end position="432"/>
    </location>
</feature>
<feature type="transmembrane region" description="Helical" evidence="9">
    <location>
        <begin position="354"/>
        <end position="373"/>
    </location>
</feature>
<dbReference type="SUPFAM" id="SSF55874">
    <property type="entry name" value="ATPase domain of HSP90 chaperone/DNA topoisomerase II/histidine kinase"/>
    <property type="match status" value="1"/>
</dbReference>
<dbReference type="AlphaFoldDB" id="A0A317EIT1"/>
<dbReference type="EMBL" id="QGLE01000001">
    <property type="protein sequence ID" value="PWR25980.1"/>
    <property type="molecule type" value="Genomic_DNA"/>
</dbReference>
<feature type="transmembrane region" description="Helical" evidence="9">
    <location>
        <begin position="290"/>
        <end position="310"/>
    </location>
</feature>
<protein>
    <recommendedName>
        <fullName evidence="10">PDZ domain-containing protein</fullName>
    </recommendedName>
</protein>
<evidence type="ECO:0000256" key="4">
    <source>
        <dbReference type="ARBA" id="ARBA00022692"/>
    </source>
</evidence>
<proteinExistence type="predicted"/>
<evidence type="ECO:0000313" key="11">
    <source>
        <dbReference type="EMBL" id="PWR25980.1"/>
    </source>
</evidence>
<evidence type="ECO:0000259" key="10">
    <source>
        <dbReference type="PROSITE" id="PS50106"/>
    </source>
</evidence>
<dbReference type="InterPro" id="IPR001478">
    <property type="entry name" value="PDZ"/>
</dbReference>
<keyword evidence="5" id="KW-0418">Kinase</keyword>
<dbReference type="PANTHER" id="PTHR24421:SF37">
    <property type="entry name" value="SENSOR HISTIDINE KINASE NARS"/>
    <property type="match status" value="1"/>
</dbReference>
<dbReference type="GO" id="GO:0005886">
    <property type="term" value="C:plasma membrane"/>
    <property type="evidence" value="ECO:0007669"/>
    <property type="project" value="UniProtKB-SubCell"/>
</dbReference>